<organism evidence="8 9">
    <name type="scientific">Actinomadura fibrosa</name>
    <dbReference type="NCBI Taxonomy" id="111802"/>
    <lineage>
        <taxon>Bacteria</taxon>
        <taxon>Bacillati</taxon>
        <taxon>Actinomycetota</taxon>
        <taxon>Actinomycetes</taxon>
        <taxon>Streptosporangiales</taxon>
        <taxon>Thermomonosporaceae</taxon>
        <taxon>Actinomadura</taxon>
    </lineage>
</organism>
<comment type="similarity">
    <text evidence="1">Belongs to the sigma-70 factor family. ECF subfamily.</text>
</comment>
<feature type="compositionally biased region" description="Polar residues" evidence="6">
    <location>
        <begin position="449"/>
        <end position="458"/>
    </location>
</feature>
<evidence type="ECO:0000256" key="3">
    <source>
        <dbReference type="ARBA" id="ARBA00023082"/>
    </source>
</evidence>
<accession>A0ABW2XEW0</accession>
<feature type="compositionally biased region" description="Low complexity" evidence="6">
    <location>
        <begin position="486"/>
        <end position="506"/>
    </location>
</feature>
<evidence type="ECO:0000256" key="1">
    <source>
        <dbReference type="ARBA" id="ARBA00010641"/>
    </source>
</evidence>
<dbReference type="SUPFAM" id="SSF88946">
    <property type="entry name" value="Sigma2 domain of RNA polymerase sigma factors"/>
    <property type="match status" value="1"/>
</dbReference>
<dbReference type="Pfam" id="PF04542">
    <property type="entry name" value="Sigma70_r2"/>
    <property type="match status" value="1"/>
</dbReference>
<protein>
    <submittedName>
        <fullName evidence="8">RNA polymerase sigma factor</fullName>
    </submittedName>
</protein>
<keyword evidence="3" id="KW-0731">Sigma factor</keyword>
<evidence type="ECO:0000256" key="2">
    <source>
        <dbReference type="ARBA" id="ARBA00023015"/>
    </source>
</evidence>
<feature type="region of interest" description="Disordered" evidence="6">
    <location>
        <begin position="214"/>
        <end position="275"/>
    </location>
</feature>
<feature type="region of interest" description="Disordered" evidence="6">
    <location>
        <begin position="290"/>
        <end position="309"/>
    </location>
</feature>
<dbReference type="NCBIfam" id="TIGR02937">
    <property type="entry name" value="sigma70-ECF"/>
    <property type="match status" value="1"/>
</dbReference>
<evidence type="ECO:0000313" key="8">
    <source>
        <dbReference type="EMBL" id="MFD0683783.1"/>
    </source>
</evidence>
<dbReference type="InterPro" id="IPR036388">
    <property type="entry name" value="WH-like_DNA-bd_sf"/>
</dbReference>
<dbReference type="SUPFAM" id="SSF88659">
    <property type="entry name" value="Sigma3 and sigma4 domains of RNA polymerase sigma factors"/>
    <property type="match status" value="1"/>
</dbReference>
<feature type="region of interest" description="Disordered" evidence="6">
    <location>
        <begin position="445"/>
        <end position="516"/>
    </location>
</feature>
<feature type="compositionally biased region" description="Basic and acidic residues" evidence="6">
    <location>
        <begin position="258"/>
        <end position="267"/>
    </location>
</feature>
<comment type="caution">
    <text evidence="8">The sequence shown here is derived from an EMBL/GenBank/DDBJ whole genome shotgun (WGS) entry which is preliminary data.</text>
</comment>
<keyword evidence="9" id="KW-1185">Reference proteome</keyword>
<keyword evidence="2" id="KW-0805">Transcription regulation</keyword>
<dbReference type="EMBL" id="JBHTGP010000003">
    <property type="protein sequence ID" value="MFD0683783.1"/>
    <property type="molecule type" value="Genomic_DNA"/>
</dbReference>
<feature type="domain" description="RNA polymerase sigma-70 region 2" evidence="7">
    <location>
        <begin position="30"/>
        <end position="91"/>
    </location>
</feature>
<proteinExistence type="inferred from homology"/>
<dbReference type="InterPro" id="IPR007627">
    <property type="entry name" value="RNA_pol_sigma70_r2"/>
</dbReference>
<reference evidence="9" key="1">
    <citation type="journal article" date="2019" name="Int. J. Syst. Evol. Microbiol.">
        <title>The Global Catalogue of Microorganisms (GCM) 10K type strain sequencing project: providing services to taxonomists for standard genome sequencing and annotation.</title>
        <authorList>
            <consortium name="The Broad Institute Genomics Platform"/>
            <consortium name="The Broad Institute Genome Sequencing Center for Infectious Disease"/>
            <person name="Wu L."/>
            <person name="Ma J."/>
        </authorList>
    </citation>
    <scope>NUCLEOTIDE SEQUENCE [LARGE SCALE GENOMIC DNA]</scope>
    <source>
        <strain evidence="9">JCM 9371</strain>
    </source>
</reference>
<keyword evidence="5" id="KW-0804">Transcription</keyword>
<dbReference type="PANTHER" id="PTHR43133:SF8">
    <property type="entry name" value="RNA POLYMERASE SIGMA FACTOR HI_1459-RELATED"/>
    <property type="match status" value="1"/>
</dbReference>
<dbReference type="Gene3D" id="1.10.10.10">
    <property type="entry name" value="Winged helix-like DNA-binding domain superfamily/Winged helix DNA-binding domain"/>
    <property type="match status" value="1"/>
</dbReference>
<dbReference type="InterPro" id="IPR039425">
    <property type="entry name" value="RNA_pol_sigma-70-like"/>
</dbReference>
<dbReference type="PANTHER" id="PTHR43133">
    <property type="entry name" value="RNA POLYMERASE ECF-TYPE SIGMA FACTO"/>
    <property type="match status" value="1"/>
</dbReference>
<name>A0ABW2XEW0_9ACTN</name>
<dbReference type="Gene3D" id="1.10.1740.10">
    <property type="match status" value="1"/>
</dbReference>
<gene>
    <name evidence="8" type="ORF">ACFQZM_04680</name>
</gene>
<dbReference type="Proteomes" id="UP001597063">
    <property type="component" value="Unassembled WGS sequence"/>
</dbReference>
<feature type="compositionally biased region" description="Basic and acidic residues" evidence="6">
    <location>
        <begin position="214"/>
        <end position="226"/>
    </location>
</feature>
<keyword evidence="4" id="KW-0238">DNA-binding</keyword>
<evidence type="ECO:0000256" key="4">
    <source>
        <dbReference type="ARBA" id="ARBA00023125"/>
    </source>
</evidence>
<evidence type="ECO:0000256" key="5">
    <source>
        <dbReference type="ARBA" id="ARBA00023163"/>
    </source>
</evidence>
<feature type="region of interest" description="Disordered" evidence="6">
    <location>
        <begin position="110"/>
        <end position="135"/>
    </location>
</feature>
<sequence length="608" mass="64436">MPRLSPAQTTADRALVKGLNDGDETALAALYDEYAERLYDYALSMTADEKLAGDIVHDTFIDACRRAPRMRDHLHLSSWLYGAARRRCIRRGREPELYWDRTDDFSDAPFMDRADTPAADTTAPAPESAESEWPPSAELHDLLRASLARLDPADQEAVLLAFRHGLRPARLGAALGLSARRVAIRVRRARDEMEAALKAECLQANLACAADQAVEPRRAESSRAEKTGASGIAVLASRSQPPGRERNSDHSGTSDLTRVSDETRKTPDQPQASGQVYELGQARDAVTAMRRTSAVNRGSSRRGPLSGPLWETFHRRGEVVPDPSGDRELGEHVGGCAACRARCQVRAVALLERAPAPVLPAALRHRVMHTATDPELAGHRADIAARGGTLTPEGLPNQPDVPSPFTRRWLFTGGGMAGALVAAVVAALIMGPGIGSAPSWLPFPAHPQPSITHQKPSQGSGHSPGAPTGPGGAAQGRPGAAPPASPQTETEAPKSPTPTTTTAPTPSTAPTPPGDLVIAPAKVELYGKKTAQIRLAARSGPVTWTAMTSTSQLILSQMQGGMPEDGSLDLTITLRTALIGLPGQGTLTFTDSEGATHQVTVTWGATIL</sequence>
<dbReference type="InterPro" id="IPR013324">
    <property type="entry name" value="RNA_pol_sigma_r3/r4-like"/>
</dbReference>
<evidence type="ECO:0000256" key="6">
    <source>
        <dbReference type="SAM" id="MobiDB-lite"/>
    </source>
</evidence>
<evidence type="ECO:0000259" key="7">
    <source>
        <dbReference type="Pfam" id="PF04542"/>
    </source>
</evidence>
<evidence type="ECO:0000313" key="9">
    <source>
        <dbReference type="Proteomes" id="UP001597063"/>
    </source>
</evidence>
<dbReference type="InterPro" id="IPR014284">
    <property type="entry name" value="RNA_pol_sigma-70_dom"/>
</dbReference>
<feature type="compositionally biased region" description="Low complexity" evidence="6">
    <location>
        <begin position="116"/>
        <end position="135"/>
    </location>
</feature>
<dbReference type="InterPro" id="IPR013325">
    <property type="entry name" value="RNA_pol_sigma_r2"/>
</dbReference>
<dbReference type="RefSeq" id="WP_278045356.1">
    <property type="nucleotide sequence ID" value="NZ_CAACUY010000029.1"/>
</dbReference>